<keyword evidence="12" id="KW-0391">Immunity</keyword>
<evidence type="ECO:0000256" key="9">
    <source>
        <dbReference type="ARBA" id="ARBA00022741"/>
    </source>
</evidence>
<dbReference type="InterPro" id="IPR041267">
    <property type="entry name" value="NLRP_HD2"/>
</dbReference>
<evidence type="ECO:0000256" key="8">
    <source>
        <dbReference type="ARBA" id="ARBA00022737"/>
    </source>
</evidence>
<comment type="subcellular location">
    <subcellularLocation>
        <location evidence="1">Basolateral cell membrane</location>
    </subcellularLocation>
    <subcellularLocation>
        <location evidence="2">Cell membrane</location>
        <topology evidence="2">Lipid-anchor</topology>
    </subcellularLocation>
    <subcellularLocation>
        <location evidence="3">Cytoplasm</location>
    </subcellularLocation>
</comment>
<evidence type="ECO:0000259" key="17">
    <source>
        <dbReference type="PROSITE" id="PS50209"/>
    </source>
</evidence>
<dbReference type="GO" id="GO:0005737">
    <property type="term" value="C:cytoplasm"/>
    <property type="evidence" value="ECO:0007669"/>
    <property type="project" value="UniProtKB-SubCell"/>
</dbReference>
<dbReference type="InterPro" id="IPR001611">
    <property type="entry name" value="Leu-rich_rpt"/>
</dbReference>
<dbReference type="Gene3D" id="3.80.10.10">
    <property type="entry name" value="Ribonuclease Inhibitor"/>
    <property type="match status" value="3"/>
</dbReference>
<dbReference type="GeneTree" id="ENSGT00940000160934"/>
<feature type="domain" description="CARD" evidence="17">
    <location>
        <begin position="98"/>
        <end position="180"/>
    </location>
</feature>
<dbReference type="GO" id="GO:0006355">
    <property type="term" value="P:regulation of DNA-templated transcription"/>
    <property type="evidence" value="ECO:0007669"/>
    <property type="project" value="Ensembl"/>
</dbReference>
<keyword evidence="10" id="KW-0067">ATP-binding</keyword>
<dbReference type="InterPro" id="IPR001315">
    <property type="entry name" value="CARD"/>
</dbReference>
<gene>
    <name evidence="19" type="primary">NOD2</name>
</gene>
<organism evidence="19 20">
    <name type="scientific">Leptobrachium leishanense</name>
    <name type="common">Leishan spiny toad</name>
    <dbReference type="NCBI Taxonomy" id="445787"/>
    <lineage>
        <taxon>Eukaryota</taxon>
        <taxon>Metazoa</taxon>
        <taxon>Chordata</taxon>
        <taxon>Craniata</taxon>
        <taxon>Vertebrata</taxon>
        <taxon>Euteleostomi</taxon>
        <taxon>Amphibia</taxon>
        <taxon>Batrachia</taxon>
        <taxon>Anura</taxon>
        <taxon>Pelobatoidea</taxon>
        <taxon>Megophryidae</taxon>
        <taxon>Leptobrachium</taxon>
    </lineage>
</organism>
<dbReference type="Ensembl" id="ENSLLET00000034454.1">
    <property type="protein sequence ID" value="ENSLLEP00000033184.1"/>
    <property type="gene ID" value="ENSLLEG00000021013.1"/>
</dbReference>
<dbReference type="FunFam" id="3.40.50.300:FF:000940">
    <property type="entry name" value="Nucleotide-binding oligomerization domain-containing protein 2"/>
    <property type="match status" value="1"/>
</dbReference>
<keyword evidence="14" id="KW-0564">Palmitate</keyword>
<evidence type="ECO:0000313" key="20">
    <source>
        <dbReference type="Proteomes" id="UP000694569"/>
    </source>
</evidence>
<evidence type="ECO:0000256" key="12">
    <source>
        <dbReference type="ARBA" id="ARBA00022859"/>
    </source>
</evidence>
<dbReference type="GO" id="GO:0016323">
    <property type="term" value="C:basolateral plasma membrane"/>
    <property type="evidence" value="ECO:0007669"/>
    <property type="project" value="UniProtKB-SubCell"/>
</dbReference>
<reference evidence="19" key="1">
    <citation type="submission" date="2025-08" db="UniProtKB">
        <authorList>
            <consortium name="Ensembl"/>
        </authorList>
    </citation>
    <scope>IDENTIFICATION</scope>
</reference>
<dbReference type="InterPro" id="IPR032675">
    <property type="entry name" value="LRR_dom_sf"/>
</dbReference>
<evidence type="ECO:0000256" key="13">
    <source>
        <dbReference type="ARBA" id="ARBA00023136"/>
    </source>
</evidence>
<sequence>MCALQSVRAQREYFVSTLAGGTAEKYESLLDYLLSWDILNWEEYEHVTVLGQPLAKLVRELLDIIACKGEKGCGLFLKALHKIDEEPHDEGLQKQTPKEFSESKYLQSERPRVIRIIHQHIDDILHFLLEKDYVSKFEVDMIKLPVFSPAQKARRLLDLLRVKGNDSARCLLAFIQQLEQGIPQVPYACLRYQKKLKTTISAQSQFLSTYDGTENICLENIYTNSILEISKSTKMSDNIQDSQNPLDLTDIFNADGLINKNADTVLILGDAGSGKSTLLQKIHHLWAEGNAFHKFAFIFPFSCRRLGCVVKPVSLMSLLFEYCCWPDQLQEEIFQFILANPNQVLLTFDGFDEFKFAFTDDKKHCSPTDLNSIDSIVFNLLQGNLMKDSIKVLTSRPDAVTAIMRTYIQKEIHLKGFSEEGIELFMKKHHTNPDTSRTIIDCVKANSSLHGLCHIPVFCWIVSKCHEELIRSSCSHLQTITDTYVLALQHFLRHASPTENITENVLEKKKPSINHLGKLALNGLCHGLYVFSHDQVVEAQLNKEDLSLGFLVPSKNFSTHGTLSSQHYEFLHITFQCLFAALYIAMSDDVEVCSLKYLFRWSRIPKQNSSSGILSFMCAQPFLQKANKKIFKRIKVQNLQITANFVSGLFSERLYNLLVKSWQSQKLSRKQDTIKKCLSKAIHKHFKSIPPAVQGEIKSMHAMPEFIWLIKCINEMQNVQLSRKAVKNLNVDHLKLTYCRIGPAECTALANVLKHLKNPTGLQLDDNSIGDIGLEQLIPCLHICKALYLRNNSITDKGICKLLDQALHWENFQKIALFNNQLTDECMDSFAQLLRHKQNFLALRLGNNFITGVGAQRLAEGLRENQSIQYLGLWGNKVGDVGSQAIAEALQHNRSLIWLSLVSNDIGSLGAQALADMLERNTTLQELCLEENQLNDDDVTLLAEALKKNSSLKVLKLSNNLIGKNGVSALTNTLQHNATVKSIWLKGTNLTPEEMQIYTVSDHRLLLQ</sequence>
<evidence type="ECO:0000256" key="5">
    <source>
        <dbReference type="ARBA" id="ARBA00022490"/>
    </source>
</evidence>
<dbReference type="Pfam" id="PF17776">
    <property type="entry name" value="NLRC4_HD2"/>
    <property type="match status" value="1"/>
</dbReference>
<evidence type="ECO:0000259" key="18">
    <source>
        <dbReference type="PROSITE" id="PS50837"/>
    </source>
</evidence>
<proteinExistence type="inferred from homology"/>
<dbReference type="FunFam" id="3.80.10.10:FF:000239">
    <property type="entry name" value="Nucleotide-binding oligomerization domain-containing 2"/>
    <property type="match status" value="1"/>
</dbReference>
<evidence type="ECO:0000256" key="10">
    <source>
        <dbReference type="ARBA" id="ARBA00022840"/>
    </source>
</evidence>
<dbReference type="GO" id="GO:0042981">
    <property type="term" value="P:regulation of apoptotic process"/>
    <property type="evidence" value="ECO:0007669"/>
    <property type="project" value="InterPro"/>
</dbReference>
<dbReference type="Pfam" id="PF17779">
    <property type="entry name" value="WHD_NOD2"/>
    <property type="match status" value="1"/>
</dbReference>
<dbReference type="GO" id="GO:0060333">
    <property type="term" value="P:type II interferon-mediated signaling pathway"/>
    <property type="evidence" value="ECO:0007669"/>
    <property type="project" value="Ensembl"/>
</dbReference>
<dbReference type="InterPro" id="IPR011029">
    <property type="entry name" value="DEATH-like_dom_sf"/>
</dbReference>
<dbReference type="OrthoDB" id="120976at2759"/>
<keyword evidence="7" id="KW-0433">Leucine-rich repeat</keyword>
<keyword evidence="20" id="KW-1185">Reference proteome</keyword>
<dbReference type="AlphaFoldDB" id="A0A8C5Q8Z3"/>
<dbReference type="GO" id="GO:0005524">
    <property type="term" value="F:ATP binding"/>
    <property type="evidence" value="ECO:0007669"/>
    <property type="project" value="UniProtKB-KW"/>
</dbReference>
<dbReference type="PANTHER" id="PTHR24106">
    <property type="entry name" value="NACHT, LRR AND CARD DOMAINS-CONTAINING"/>
    <property type="match status" value="1"/>
</dbReference>
<dbReference type="Pfam" id="PF13516">
    <property type="entry name" value="LRR_6"/>
    <property type="match status" value="2"/>
</dbReference>
<dbReference type="Pfam" id="PF00619">
    <property type="entry name" value="CARD"/>
    <property type="match status" value="2"/>
</dbReference>
<evidence type="ECO:0000256" key="2">
    <source>
        <dbReference type="ARBA" id="ARBA00004193"/>
    </source>
</evidence>
<reference evidence="19" key="2">
    <citation type="submission" date="2025-09" db="UniProtKB">
        <authorList>
            <consortium name="Ensembl"/>
        </authorList>
    </citation>
    <scope>IDENTIFICATION</scope>
</reference>
<dbReference type="Gene3D" id="1.10.533.10">
    <property type="entry name" value="Death Domain, Fas"/>
    <property type="match status" value="2"/>
</dbReference>
<accession>A0A8C5Q8Z3</accession>
<dbReference type="InterPro" id="IPR041075">
    <property type="entry name" value="NOD1/2_WH"/>
</dbReference>
<name>A0A8C5Q8Z3_9ANUR</name>
<dbReference type="GO" id="GO:0043122">
    <property type="term" value="P:regulation of canonical NF-kappaB signal transduction"/>
    <property type="evidence" value="ECO:0007669"/>
    <property type="project" value="Ensembl"/>
</dbReference>
<evidence type="ECO:0000256" key="7">
    <source>
        <dbReference type="ARBA" id="ARBA00022614"/>
    </source>
</evidence>
<comment type="similarity">
    <text evidence="16">Belongs to the NOD1-NOD2 family.</text>
</comment>
<dbReference type="InterPro" id="IPR027417">
    <property type="entry name" value="P-loop_NTPase"/>
</dbReference>
<evidence type="ECO:0000256" key="1">
    <source>
        <dbReference type="ARBA" id="ARBA00004187"/>
    </source>
</evidence>
<dbReference type="GO" id="GO:0051607">
    <property type="term" value="P:defense response to virus"/>
    <property type="evidence" value="ECO:0007669"/>
    <property type="project" value="Ensembl"/>
</dbReference>
<feature type="domain" description="NACHT" evidence="18">
    <location>
        <begin position="263"/>
        <end position="399"/>
    </location>
</feature>
<keyword evidence="6" id="KW-0399">Innate immunity</keyword>
<dbReference type="SUPFAM" id="SSF52047">
    <property type="entry name" value="RNI-like"/>
    <property type="match status" value="1"/>
</dbReference>
<keyword evidence="5" id="KW-0963">Cytoplasm</keyword>
<dbReference type="InterPro" id="IPR007111">
    <property type="entry name" value="NACHT_NTPase"/>
</dbReference>
<dbReference type="Proteomes" id="UP000694569">
    <property type="component" value="Unplaced"/>
</dbReference>
<dbReference type="SUPFAM" id="SSF52540">
    <property type="entry name" value="P-loop containing nucleoside triphosphate hydrolases"/>
    <property type="match status" value="1"/>
</dbReference>
<evidence type="ECO:0000313" key="19">
    <source>
        <dbReference type="Ensembl" id="ENSLLEP00000033184.1"/>
    </source>
</evidence>
<dbReference type="PROSITE" id="PS50209">
    <property type="entry name" value="CARD"/>
    <property type="match status" value="2"/>
</dbReference>
<keyword evidence="15" id="KW-0449">Lipoprotein</keyword>
<keyword evidence="4" id="KW-1003">Cell membrane</keyword>
<evidence type="ECO:0000256" key="15">
    <source>
        <dbReference type="ARBA" id="ARBA00023288"/>
    </source>
</evidence>
<dbReference type="Gene3D" id="3.40.50.300">
    <property type="entry name" value="P-loop containing nucleotide triphosphate hydrolases"/>
    <property type="match status" value="1"/>
</dbReference>
<keyword evidence="9" id="KW-0547">Nucleotide-binding</keyword>
<evidence type="ECO:0000256" key="3">
    <source>
        <dbReference type="ARBA" id="ARBA00004496"/>
    </source>
</evidence>
<dbReference type="Pfam" id="PF05729">
    <property type="entry name" value="NACHT"/>
    <property type="match status" value="1"/>
</dbReference>
<dbReference type="SUPFAM" id="SSF47986">
    <property type="entry name" value="DEATH domain"/>
    <property type="match status" value="2"/>
</dbReference>
<feature type="domain" description="CARD" evidence="17">
    <location>
        <begin position="1"/>
        <end position="95"/>
    </location>
</feature>
<keyword evidence="8" id="KW-0677">Repeat</keyword>
<evidence type="ECO:0000256" key="6">
    <source>
        <dbReference type="ARBA" id="ARBA00022588"/>
    </source>
</evidence>
<dbReference type="InterPro" id="IPR051261">
    <property type="entry name" value="NLR"/>
</dbReference>
<evidence type="ECO:0000256" key="4">
    <source>
        <dbReference type="ARBA" id="ARBA00022475"/>
    </source>
</evidence>
<dbReference type="SMART" id="SM00368">
    <property type="entry name" value="LRR_RI"/>
    <property type="match status" value="8"/>
</dbReference>
<keyword evidence="11" id="KW-0832">Ubl conjugation</keyword>
<evidence type="ECO:0000256" key="16">
    <source>
        <dbReference type="ARBA" id="ARBA00038296"/>
    </source>
</evidence>
<protein>
    <submittedName>
        <fullName evidence="19">Nucleotide binding oligomerization domain containing 2</fullName>
    </submittedName>
</protein>
<keyword evidence="13" id="KW-0472">Membrane</keyword>
<evidence type="ECO:0000256" key="11">
    <source>
        <dbReference type="ARBA" id="ARBA00022843"/>
    </source>
</evidence>
<dbReference type="PROSITE" id="PS50837">
    <property type="entry name" value="NACHT"/>
    <property type="match status" value="1"/>
</dbReference>
<dbReference type="GO" id="GO:0042742">
    <property type="term" value="P:defense response to bacterium"/>
    <property type="evidence" value="ECO:0007669"/>
    <property type="project" value="Ensembl"/>
</dbReference>
<evidence type="ECO:0000256" key="14">
    <source>
        <dbReference type="ARBA" id="ARBA00023139"/>
    </source>
</evidence>